<dbReference type="AlphaFoldDB" id="A0A4P9ZBL7"/>
<dbReference type="Pfam" id="PF00069">
    <property type="entry name" value="Pkinase"/>
    <property type="match status" value="1"/>
</dbReference>
<dbReference type="EMBL" id="ML004501">
    <property type="protein sequence ID" value="RKP29210.1"/>
    <property type="molecule type" value="Genomic_DNA"/>
</dbReference>
<reference evidence="3" key="1">
    <citation type="journal article" date="2018" name="Nat. Microbiol.">
        <title>Leveraging single-cell genomics to expand the fungal tree of life.</title>
        <authorList>
            <person name="Ahrendt S.R."/>
            <person name="Quandt C.A."/>
            <person name="Ciobanu D."/>
            <person name="Clum A."/>
            <person name="Salamov A."/>
            <person name="Andreopoulos B."/>
            <person name="Cheng J.F."/>
            <person name="Woyke T."/>
            <person name="Pelin A."/>
            <person name="Henrissat B."/>
            <person name="Reynolds N.K."/>
            <person name="Benny G.L."/>
            <person name="Smith M.E."/>
            <person name="James T.Y."/>
            <person name="Grigoriev I.V."/>
        </authorList>
    </citation>
    <scope>NUCLEOTIDE SEQUENCE [LARGE SCALE GENOMIC DNA]</scope>
    <source>
        <strain evidence="3">Baker2002</strain>
    </source>
</reference>
<dbReference type="Proteomes" id="UP000268321">
    <property type="component" value="Unassembled WGS sequence"/>
</dbReference>
<dbReference type="GO" id="GO:0004672">
    <property type="term" value="F:protein kinase activity"/>
    <property type="evidence" value="ECO:0007669"/>
    <property type="project" value="InterPro"/>
</dbReference>
<evidence type="ECO:0000313" key="2">
    <source>
        <dbReference type="EMBL" id="RKP29210.1"/>
    </source>
</evidence>
<keyword evidence="2" id="KW-0808">Transferase</keyword>
<name>A0A4P9ZBL7_9ASCO</name>
<dbReference type="SMART" id="SM00220">
    <property type="entry name" value="S_TKc"/>
    <property type="match status" value="1"/>
</dbReference>
<dbReference type="OrthoDB" id="1738954at2759"/>
<gene>
    <name evidence="2" type="ORF">METBISCDRAFT_19159</name>
</gene>
<evidence type="ECO:0000313" key="3">
    <source>
        <dbReference type="Proteomes" id="UP000268321"/>
    </source>
</evidence>
<feature type="domain" description="Protein kinase" evidence="1">
    <location>
        <begin position="26"/>
        <end position="343"/>
    </location>
</feature>
<organism evidence="2 3">
    <name type="scientific">Metschnikowia bicuspidata</name>
    <dbReference type="NCBI Taxonomy" id="27322"/>
    <lineage>
        <taxon>Eukaryota</taxon>
        <taxon>Fungi</taxon>
        <taxon>Dikarya</taxon>
        <taxon>Ascomycota</taxon>
        <taxon>Saccharomycotina</taxon>
        <taxon>Pichiomycetes</taxon>
        <taxon>Metschnikowiaceae</taxon>
        <taxon>Metschnikowia</taxon>
    </lineage>
</organism>
<dbReference type="PROSITE" id="PS00108">
    <property type="entry name" value="PROTEIN_KINASE_ST"/>
    <property type="match status" value="1"/>
</dbReference>
<dbReference type="PANTHER" id="PTHR24347">
    <property type="entry name" value="SERINE/THREONINE-PROTEIN KINASE"/>
    <property type="match status" value="1"/>
</dbReference>
<protein>
    <submittedName>
        <fullName evidence="2">Pkinase-domain-containing protein</fullName>
    </submittedName>
</protein>
<dbReference type="SUPFAM" id="SSF56112">
    <property type="entry name" value="Protein kinase-like (PK-like)"/>
    <property type="match status" value="1"/>
</dbReference>
<dbReference type="PROSITE" id="PS50011">
    <property type="entry name" value="PROTEIN_KINASE_DOM"/>
    <property type="match status" value="1"/>
</dbReference>
<dbReference type="InterPro" id="IPR000719">
    <property type="entry name" value="Prot_kinase_dom"/>
</dbReference>
<keyword evidence="2" id="KW-0418">Kinase</keyword>
<sequence length="568" mass="64022">MSHTQVPNSSGAVFQLELAPSLPKHYELGPLQGEAAFSSVYRAKNTLTGKDVAIKVIDKLNLSQKQLANISNEIHVMNTLTNAGPHPNILRLIEAFDTELTCYIVLELCDGGEIFNKIIEYTYFSERLSQHVFYQLLDAIRFINENHIVHRDIKPENLLFKTIPFHERPAKEAKAALRSSDDDLKKDEGAFIPGVGGGCIGIIKLADFGLAKQLRYDLLLTTRASNLKTPCGTAGYTAPEVIHCGVESKRRFKSIASRSNYYSKAVDIWSLGCFLYTVLCGFPPFYDEDHVVLTQKIIKADFVFLEPWWNEISAEAKDLIKRMLVVNPEDRITIEEIYQHPWLANVTAPEALEYFPEHIPTESCSTPHQSRPCSKSSFKMPVTPNGEARALLSPGIAIKQVFNNPAMSHVNLKLLAQLKQQNNVITFDEETRFGNVNVKRKLPLTPAPKDINFSKVLSDRLRFSFSDDDDDYDDDDEDDDSNEYYYESDGSFFDDYNGRFSIHARFQELDLSNCDSGQISVRSGGTPSVLRALSVISNMATDMKFTLNLNELNLIKRRMSVKSIFGAF</sequence>
<dbReference type="InterPro" id="IPR011009">
    <property type="entry name" value="Kinase-like_dom_sf"/>
</dbReference>
<evidence type="ECO:0000259" key="1">
    <source>
        <dbReference type="PROSITE" id="PS50011"/>
    </source>
</evidence>
<dbReference type="Gene3D" id="1.10.510.10">
    <property type="entry name" value="Transferase(Phosphotransferase) domain 1"/>
    <property type="match status" value="1"/>
</dbReference>
<accession>A0A4P9ZBL7</accession>
<dbReference type="InterPro" id="IPR008271">
    <property type="entry name" value="Ser/Thr_kinase_AS"/>
</dbReference>
<proteinExistence type="predicted"/>
<dbReference type="GO" id="GO:0005524">
    <property type="term" value="F:ATP binding"/>
    <property type="evidence" value="ECO:0007669"/>
    <property type="project" value="InterPro"/>
</dbReference>
<keyword evidence="3" id="KW-1185">Reference proteome</keyword>